<reference evidence="1" key="1">
    <citation type="submission" date="2022-05" db="EMBL/GenBank/DDBJ databases">
        <title>The Musa troglodytarum L. genome provides insights into the mechanism of non-climacteric behaviour and enrichment of carotenoids.</title>
        <authorList>
            <person name="Wang J."/>
        </authorList>
    </citation>
    <scope>NUCLEOTIDE SEQUENCE</scope>
    <source>
        <tissue evidence="1">Leaf</tissue>
    </source>
</reference>
<evidence type="ECO:0000313" key="1">
    <source>
        <dbReference type="EMBL" id="URE38226.1"/>
    </source>
</evidence>
<sequence length="137" mass="15816">MGYPIYGPASICYDMFCLSRPVPLRVVVMISPPKISYDLLGLAKEKTRQRKRFTRDPQQKYSTVYYLLRFLVLHSCIDLKSFTYDNLDEKSIDTGLMKFSGLCPSVLSWYMEFANAFSSSTAHITTKRSLSMKARDR</sequence>
<accession>A0A9E7L2K0</accession>
<organism evidence="1 2">
    <name type="scientific">Musa troglodytarum</name>
    <name type="common">fe'i banana</name>
    <dbReference type="NCBI Taxonomy" id="320322"/>
    <lineage>
        <taxon>Eukaryota</taxon>
        <taxon>Viridiplantae</taxon>
        <taxon>Streptophyta</taxon>
        <taxon>Embryophyta</taxon>
        <taxon>Tracheophyta</taxon>
        <taxon>Spermatophyta</taxon>
        <taxon>Magnoliopsida</taxon>
        <taxon>Liliopsida</taxon>
        <taxon>Zingiberales</taxon>
        <taxon>Musaceae</taxon>
        <taxon>Musa</taxon>
    </lineage>
</organism>
<dbReference type="OrthoDB" id="10481232at2759"/>
<name>A0A9E7L2K0_9LILI</name>
<proteinExistence type="predicted"/>
<evidence type="ECO:0000313" key="2">
    <source>
        <dbReference type="Proteomes" id="UP001055439"/>
    </source>
</evidence>
<protein>
    <submittedName>
        <fullName evidence="1">Uncharacterized protein</fullName>
    </submittedName>
</protein>
<gene>
    <name evidence="1" type="ORF">MUK42_13742</name>
</gene>
<dbReference type="EMBL" id="CP097510">
    <property type="protein sequence ID" value="URE38226.1"/>
    <property type="molecule type" value="Genomic_DNA"/>
</dbReference>
<keyword evidence="2" id="KW-1185">Reference proteome</keyword>
<dbReference type="Proteomes" id="UP001055439">
    <property type="component" value="Chromosome 8"/>
</dbReference>
<dbReference type="AlphaFoldDB" id="A0A9E7L2K0"/>